<evidence type="ECO:0000259" key="7">
    <source>
        <dbReference type="Pfam" id="PF00892"/>
    </source>
</evidence>
<dbReference type="SUPFAM" id="SSF103481">
    <property type="entry name" value="Multidrug resistance efflux transporter EmrE"/>
    <property type="match status" value="2"/>
</dbReference>
<evidence type="ECO:0000313" key="8">
    <source>
        <dbReference type="EMBL" id="EGC18687.1"/>
    </source>
</evidence>
<evidence type="ECO:0000256" key="6">
    <source>
        <dbReference type="SAM" id="Phobius"/>
    </source>
</evidence>
<dbReference type="Pfam" id="PF00892">
    <property type="entry name" value="EamA"/>
    <property type="match status" value="2"/>
</dbReference>
<comment type="caution">
    <text evidence="8">The sequence shown here is derived from an EMBL/GenBank/DDBJ whole genome shotgun (WGS) entry which is preliminary data.</text>
</comment>
<keyword evidence="4 6" id="KW-1133">Transmembrane helix</keyword>
<keyword evidence="2" id="KW-1003">Cell membrane</keyword>
<dbReference type="EMBL" id="AEWX01000047">
    <property type="protein sequence ID" value="EGC18687.1"/>
    <property type="molecule type" value="Genomic_DNA"/>
</dbReference>
<dbReference type="HOGENOM" id="CLU_033863_8_1_10"/>
<feature type="transmembrane region" description="Helical" evidence="6">
    <location>
        <begin position="83"/>
        <end position="105"/>
    </location>
</feature>
<organism evidence="8 9">
    <name type="scientific">Prevotella multiformis DSM 16608</name>
    <dbReference type="NCBI Taxonomy" id="888743"/>
    <lineage>
        <taxon>Bacteria</taxon>
        <taxon>Pseudomonadati</taxon>
        <taxon>Bacteroidota</taxon>
        <taxon>Bacteroidia</taxon>
        <taxon>Bacteroidales</taxon>
        <taxon>Prevotellaceae</taxon>
        <taxon>Prevotella</taxon>
    </lineage>
</organism>
<feature type="transmembrane region" description="Helical" evidence="6">
    <location>
        <begin position="282"/>
        <end position="300"/>
    </location>
</feature>
<protein>
    <submittedName>
        <fullName evidence="8">Putative membrane protein</fullName>
    </submittedName>
</protein>
<evidence type="ECO:0000313" key="9">
    <source>
        <dbReference type="Proteomes" id="UP000005697"/>
    </source>
</evidence>
<feature type="domain" description="EamA" evidence="7">
    <location>
        <begin position="168"/>
        <end position="301"/>
    </location>
</feature>
<evidence type="ECO:0000256" key="3">
    <source>
        <dbReference type="ARBA" id="ARBA00022692"/>
    </source>
</evidence>
<feature type="transmembrane region" description="Helical" evidence="6">
    <location>
        <begin position="259"/>
        <end position="276"/>
    </location>
</feature>
<sequence>MTQKKSIFQRPLWVTVFALTAATAWGWAYPLIKSGFAEFGITSGMTGAKMLFAGIRFCLSGLIILGMAGAGRRDFHVRKPADWWYILLFCLLNTTLHYAFFYFGLSHSEGSRAAILNSLSVFSVVILACIFFKSDRMTVKKIIGCIVGFSGILSLNLGGTESGRFTWLGDGMIILNALCGASASLLTRGLGKRIDVFVGTGYSLAIGGALLIVPGLLLGGSLPQITAPGIVCLLLLIAISTLGFTLYNKLLTCNPVGRVAIYNSLIPVVGAVTSCLCLGEVFYLKYVIAGALAAGGIYLISK</sequence>
<reference evidence="8 9" key="1">
    <citation type="submission" date="2011-01" db="EMBL/GenBank/DDBJ databases">
        <authorList>
            <person name="Muzny D."/>
            <person name="Qin X."/>
            <person name="Deng J."/>
            <person name="Jiang H."/>
            <person name="Liu Y."/>
            <person name="Qu J."/>
            <person name="Song X.-Z."/>
            <person name="Zhang L."/>
            <person name="Thornton R."/>
            <person name="Coyle M."/>
            <person name="Francisco L."/>
            <person name="Jackson L."/>
            <person name="Javaid M."/>
            <person name="Korchina V."/>
            <person name="Kovar C."/>
            <person name="Mata R."/>
            <person name="Mathew T."/>
            <person name="Ngo R."/>
            <person name="Nguyen L."/>
            <person name="Nguyen N."/>
            <person name="Okwuonu G."/>
            <person name="Ongeri F."/>
            <person name="Pham C."/>
            <person name="Simmons D."/>
            <person name="Wilczek-Boney K."/>
            <person name="Hale W."/>
            <person name="Jakkamsetti A."/>
            <person name="Pham P."/>
            <person name="Ruth R."/>
            <person name="San Lucas F."/>
            <person name="Warren J."/>
            <person name="Zhang J."/>
            <person name="Zhao Z."/>
            <person name="Zhou C."/>
            <person name="Zhu D."/>
            <person name="Lee S."/>
            <person name="Bess C."/>
            <person name="Blankenburg K."/>
            <person name="Forbes L."/>
            <person name="Fu Q."/>
            <person name="Gubbala S."/>
            <person name="Hirani K."/>
            <person name="Jayaseelan J.C."/>
            <person name="Lara F."/>
            <person name="Munidasa M."/>
            <person name="Palculict T."/>
            <person name="Patil S."/>
            <person name="Pu L.-L."/>
            <person name="Saada N."/>
            <person name="Tang L."/>
            <person name="Weissenberger G."/>
            <person name="Zhu Y."/>
            <person name="Hemphill L."/>
            <person name="Shang Y."/>
            <person name="Youmans B."/>
            <person name="Ayvaz T."/>
            <person name="Ross M."/>
            <person name="Santibanez J."/>
            <person name="Aqrawi P."/>
            <person name="Gross S."/>
            <person name="Joshi V."/>
            <person name="Fowler G."/>
            <person name="Nazareth L."/>
            <person name="Reid J."/>
            <person name="Worley K."/>
            <person name="Petrosino J."/>
            <person name="Highlander S."/>
            <person name="Gibbs R."/>
        </authorList>
    </citation>
    <scope>NUCLEOTIDE SEQUENCE [LARGE SCALE GENOMIC DNA]</scope>
    <source>
        <strain evidence="8 9">DSM 16608</strain>
    </source>
</reference>
<dbReference type="AlphaFoldDB" id="F0FAS4"/>
<evidence type="ECO:0000256" key="5">
    <source>
        <dbReference type="ARBA" id="ARBA00023136"/>
    </source>
</evidence>
<keyword evidence="9" id="KW-1185">Reference proteome</keyword>
<dbReference type="Proteomes" id="UP000005697">
    <property type="component" value="Unassembled WGS sequence"/>
</dbReference>
<feature type="domain" description="EamA" evidence="7">
    <location>
        <begin position="14"/>
        <end position="156"/>
    </location>
</feature>
<feature type="transmembrane region" description="Helical" evidence="6">
    <location>
        <begin position="198"/>
        <end position="219"/>
    </location>
</feature>
<feature type="transmembrane region" description="Helical" evidence="6">
    <location>
        <begin position="225"/>
        <end position="247"/>
    </location>
</feature>
<feature type="transmembrane region" description="Helical" evidence="6">
    <location>
        <begin position="12"/>
        <end position="30"/>
    </location>
</feature>
<name>F0FAS4_9BACT</name>
<gene>
    <name evidence="8" type="ORF">HMPREF9141_2691</name>
</gene>
<feature type="transmembrane region" description="Helical" evidence="6">
    <location>
        <begin position="111"/>
        <end position="130"/>
    </location>
</feature>
<evidence type="ECO:0000256" key="1">
    <source>
        <dbReference type="ARBA" id="ARBA00004651"/>
    </source>
</evidence>
<dbReference type="InterPro" id="IPR000620">
    <property type="entry name" value="EamA_dom"/>
</dbReference>
<dbReference type="InterPro" id="IPR037185">
    <property type="entry name" value="EmrE-like"/>
</dbReference>
<evidence type="ECO:0000256" key="4">
    <source>
        <dbReference type="ARBA" id="ARBA00022989"/>
    </source>
</evidence>
<dbReference type="RefSeq" id="WP_007367428.1">
    <property type="nucleotide sequence ID" value="NZ_GL872282.1"/>
</dbReference>
<feature type="transmembrane region" description="Helical" evidence="6">
    <location>
        <begin position="50"/>
        <end position="71"/>
    </location>
</feature>
<comment type="subcellular location">
    <subcellularLocation>
        <location evidence="1">Cell membrane</location>
        <topology evidence="1">Multi-pass membrane protein</topology>
    </subcellularLocation>
</comment>
<evidence type="ECO:0000256" key="2">
    <source>
        <dbReference type="ARBA" id="ARBA00022475"/>
    </source>
</evidence>
<dbReference type="InterPro" id="IPR050638">
    <property type="entry name" value="AA-Vitamin_Transporters"/>
</dbReference>
<dbReference type="PANTHER" id="PTHR32322:SF18">
    <property type="entry name" value="S-ADENOSYLMETHIONINE_S-ADENOSYLHOMOCYSTEINE TRANSPORTER"/>
    <property type="match status" value="1"/>
</dbReference>
<dbReference type="PANTHER" id="PTHR32322">
    <property type="entry name" value="INNER MEMBRANE TRANSPORTER"/>
    <property type="match status" value="1"/>
</dbReference>
<dbReference type="OrthoDB" id="9812547at2"/>
<accession>F0FAS4</accession>
<dbReference type="eggNOG" id="COG0697">
    <property type="taxonomic scope" value="Bacteria"/>
</dbReference>
<keyword evidence="3 6" id="KW-0812">Transmembrane</keyword>
<dbReference type="STRING" id="888743.HMPREF9141_2691"/>
<dbReference type="GO" id="GO:0005886">
    <property type="term" value="C:plasma membrane"/>
    <property type="evidence" value="ECO:0007669"/>
    <property type="project" value="UniProtKB-SubCell"/>
</dbReference>
<proteinExistence type="predicted"/>
<keyword evidence="5 6" id="KW-0472">Membrane</keyword>